<name>A0A9D1SEI9_9FIRM</name>
<proteinExistence type="predicted"/>
<reference evidence="1" key="2">
    <citation type="journal article" date="2021" name="PeerJ">
        <title>Extensive microbial diversity within the chicken gut microbiome revealed by metagenomics and culture.</title>
        <authorList>
            <person name="Gilroy R."/>
            <person name="Ravi A."/>
            <person name="Getino M."/>
            <person name="Pursley I."/>
            <person name="Horton D.L."/>
            <person name="Alikhan N.F."/>
            <person name="Baker D."/>
            <person name="Gharbi K."/>
            <person name="Hall N."/>
            <person name="Watson M."/>
            <person name="Adriaenssens E.M."/>
            <person name="Foster-Nyarko E."/>
            <person name="Jarju S."/>
            <person name="Secka A."/>
            <person name="Antonio M."/>
            <person name="Oren A."/>
            <person name="Chaudhuri R.R."/>
            <person name="La Ragione R."/>
            <person name="Hildebrand F."/>
            <person name="Pallen M.J."/>
        </authorList>
    </citation>
    <scope>NUCLEOTIDE SEQUENCE</scope>
    <source>
        <strain evidence="1">USAMLcec3-3695</strain>
    </source>
</reference>
<organism evidence="1 2">
    <name type="scientific">Candidatus Ornithomonoglobus merdipullorum</name>
    <dbReference type="NCBI Taxonomy" id="2840895"/>
    <lineage>
        <taxon>Bacteria</taxon>
        <taxon>Bacillati</taxon>
        <taxon>Bacillota</taxon>
        <taxon>Clostridia</taxon>
        <taxon>Candidatus Ornithomonoglobus</taxon>
    </lineage>
</organism>
<reference evidence="1" key="1">
    <citation type="submission" date="2020-10" db="EMBL/GenBank/DDBJ databases">
        <authorList>
            <person name="Gilroy R."/>
        </authorList>
    </citation>
    <scope>NUCLEOTIDE SEQUENCE</scope>
    <source>
        <strain evidence="1">USAMLcec3-3695</strain>
    </source>
</reference>
<dbReference type="Proteomes" id="UP000824109">
    <property type="component" value="Unassembled WGS sequence"/>
</dbReference>
<dbReference type="AlphaFoldDB" id="A0A9D1SEI9"/>
<gene>
    <name evidence="1" type="ORF">IAA61_06690</name>
</gene>
<evidence type="ECO:0000313" key="2">
    <source>
        <dbReference type="Proteomes" id="UP000824109"/>
    </source>
</evidence>
<protein>
    <submittedName>
        <fullName evidence="1">Uncharacterized protein</fullName>
    </submittedName>
</protein>
<dbReference type="EMBL" id="DVNB01000071">
    <property type="protein sequence ID" value="HIU57484.1"/>
    <property type="molecule type" value="Genomic_DNA"/>
</dbReference>
<evidence type="ECO:0000313" key="1">
    <source>
        <dbReference type="EMBL" id="HIU57484.1"/>
    </source>
</evidence>
<accession>A0A9D1SEI9</accession>
<sequence>METRKGEVVDMLDTLFDQEYAVAAYGSEEREEGRKEGRKEGMQEGRLEMLRNLMDTMGMDAKTALITLKIDGKEYDYYLSKLQ</sequence>
<comment type="caution">
    <text evidence="1">The sequence shown here is derived from an EMBL/GenBank/DDBJ whole genome shotgun (WGS) entry which is preliminary data.</text>
</comment>